<dbReference type="SUPFAM" id="SSF141868">
    <property type="entry name" value="EAL domain-like"/>
    <property type="match status" value="1"/>
</dbReference>
<dbReference type="PROSITE" id="PS50112">
    <property type="entry name" value="PAS"/>
    <property type="match status" value="2"/>
</dbReference>
<dbReference type="RefSeq" id="WP_380102207.1">
    <property type="nucleotide sequence ID" value="NZ_JBHRZG010000012.1"/>
</dbReference>
<feature type="domain" description="PAS" evidence="1">
    <location>
        <begin position="149"/>
        <end position="208"/>
    </location>
</feature>
<dbReference type="Pfam" id="PF00563">
    <property type="entry name" value="EAL"/>
    <property type="match status" value="1"/>
</dbReference>
<feature type="domain" description="EAL" evidence="3">
    <location>
        <begin position="459"/>
        <end position="709"/>
    </location>
</feature>
<dbReference type="InterPro" id="IPR043128">
    <property type="entry name" value="Rev_trsase/Diguanyl_cyclase"/>
</dbReference>
<dbReference type="InterPro" id="IPR000160">
    <property type="entry name" value="GGDEF_dom"/>
</dbReference>
<dbReference type="Pfam" id="PF00989">
    <property type="entry name" value="PAS"/>
    <property type="match status" value="1"/>
</dbReference>
<feature type="domain" description="PAS" evidence="1">
    <location>
        <begin position="22"/>
        <end position="67"/>
    </location>
</feature>
<dbReference type="InterPro" id="IPR001633">
    <property type="entry name" value="EAL_dom"/>
</dbReference>
<dbReference type="PROSITE" id="PS50113">
    <property type="entry name" value="PAC"/>
    <property type="match status" value="1"/>
</dbReference>
<dbReference type="SMART" id="SM00052">
    <property type="entry name" value="EAL"/>
    <property type="match status" value="1"/>
</dbReference>
<dbReference type="PROSITE" id="PS50883">
    <property type="entry name" value="EAL"/>
    <property type="match status" value="1"/>
</dbReference>
<organism evidence="5 6">
    <name type="scientific">Deinococcus rufus</name>
    <dbReference type="NCBI Taxonomy" id="2136097"/>
    <lineage>
        <taxon>Bacteria</taxon>
        <taxon>Thermotogati</taxon>
        <taxon>Deinococcota</taxon>
        <taxon>Deinococci</taxon>
        <taxon>Deinococcales</taxon>
        <taxon>Deinococcaceae</taxon>
        <taxon>Deinococcus</taxon>
    </lineage>
</organism>
<sequence>MTPSRAAGRGDTARARARVVGRHDVTAAAFDTTAALIIALDRSGRIMRFNAACERLTGLQEADVLGELLWPLVLDEAESARAQAGYAQISPDRAPGRYENTWLDQHGERRFIAWSTAFLLDDGGQIELVVSTGLDITREREIRLEREESEARFRALFEQSADGVVLADPHDREVPWRVVDCNAAFAHMNGYQREELIGQSLDVLHEDDLLARRGDEFLARIRQVGAPARSGGMHRRRDGSVFPIETASSVLSLGGRELVLGVDRDVSERHRTEAQLIAMNARLTHEAHHDTLTGLPNRTLLLDRLELERARADRSGRAFAVMFIDLDDFKRVNDSLGHDAGDDLLREASRRLQATLRPTDTVARLGGDEFVVLVPDVLSAHHAARVAHRLRVALGAPVALGGVELTVQSSVGISLSPQDGVLAADLMRHADMAMYAMKRSGKNGVQFYDPAMNAEAQARLRLETRLRLAISEETLGIHYQPQVDVATGALVGLEALVRWTDTDLGVVSPAEFIPVAEDTGMIVALGSWVLDEACRQAAEWQLDVPMAVNVSPHQLIRADFVDVVRAALRRHALAPHLLKLEITERLSLGDPGRAAQHLAGIERLGVRLSLDDFGSGQSALASLMALPLHEVKLDRTLLVGVTADPQSWQVVAALLALARGLNLPVVVEGVETAAQLDALRTMGCGSVQGYFTGRPQRPSELRGIVGHAAS</sequence>
<comment type="caution">
    <text evidence="5">The sequence shown here is derived from an EMBL/GenBank/DDBJ whole genome shotgun (WGS) entry which is preliminary data.</text>
</comment>
<dbReference type="SUPFAM" id="SSF55073">
    <property type="entry name" value="Nucleotide cyclase"/>
    <property type="match status" value="1"/>
</dbReference>
<dbReference type="InterPro" id="IPR029787">
    <property type="entry name" value="Nucleotide_cyclase"/>
</dbReference>
<dbReference type="SMART" id="SM00091">
    <property type="entry name" value="PAS"/>
    <property type="match status" value="2"/>
</dbReference>
<dbReference type="Gene3D" id="3.30.450.20">
    <property type="entry name" value="PAS domain"/>
    <property type="match status" value="2"/>
</dbReference>
<dbReference type="InterPro" id="IPR052155">
    <property type="entry name" value="Biofilm_reg_signaling"/>
</dbReference>
<evidence type="ECO:0000259" key="2">
    <source>
        <dbReference type="PROSITE" id="PS50113"/>
    </source>
</evidence>
<dbReference type="SMART" id="SM00267">
    <property type="entry name" value="GGDEF"/>
    <property type="match status" value="1"/>
</dbReference>
<dbReference type="InterPro" id="IPR013767">
    <property type="entry name" value="PAS_fold"/>
</dbReference>
<dbReference type="Gene3D" id="3.20.20.450">
    <property type="entry name" value="EAL domain"/>
    <property type="match status" value="1"/>
</dbReference>
<dbReference type="SUPFAM" id="SSF55785">
    <property type="entry name" value="PYP-like sensor domain (PAS domain)"/>
    <property type="match status" value="2"/>
</dbReference>
<dbReference type="InterPro" id="IPR035919">
    <property type="entry name" value="EAL_sf"/>
</dbReference>
<dbReference type="CDD" id="cd01948">
    <property type="entry name" value="EAL"/>
    <property type="match status" value="1"/>
</dbReference>
<dbReference type="InterPro" id="IPR000014">
    <property type="entry name" value="PAS"/>
</dbReference>
<evidence type="ECO:0000313" key="5">
    <source>
        <dbReference type="EMBL" id="MFC3833576.1"/>
    </source>
</evidence>
<name>A0ABV7ZBA9_9DEIO</name>
<protein>
    <submittedName>
        <fullName evidence="5">Bifunctional diguanylate cyclase/phosphodiesterase</fullName>
    </submittedName>
</protein>
<evidence type="ECO:0000259" key="4">
    <source>
        <dbReference type="PROSITE" id="PS50887"/>
    </source>
</evidence>
<dbReference type="NCBIfam" id="TIGR00254">
    <property type="entry name" value="GGDEF"/>
    <property type="match status" value="1"/>
</dbReference>
<dbReference type="Pfam" id="PF08448">
    <property type="entry name" value="PAS_4"/>
    <property type="match status" value="1"/>
</dbReference>
<feature type="domain" description="PAC" evidence="2">
    <location>
        <begin position="96"/>
        <end position="148"/>
    </location>
</feature>
<dbReference type="EMBL" id="JBHRZG010000012">
    <property type="protein sequence ID" value="MFC3833576.1"/>
    <property type="molecule type" value="Genomic_DNA"/>
</dbReference>
<dbReference type="PROSITE" id="PS50887">
    <property type="entry name" value="GGDEF"/>
    <property type="match status" value="1"/>
</dbReference>
<feature type="domain" description="GGDEF" evidence="4">
    <location>
        <begin position="317"/>
        <end position="450"/>
    </location>
</feature>
<dbReference type="PANTHER" id="PTHR44757:SF2">
    <property type="entry name" value="BIOFILM ARCHITECTURE MAINTENANCE PROTEIN MBAA"/>
    <property type="match status" value="1"/>
</dbReference>
<evidence type="ECO:0000313" key="6">
    <source>
        <dbReference type="Proteomes" id="UP001595803"/>
    </source>
</evidence>
<dbReference type="Proteomes" id="UP001595803">
    <property type="component" value="Unassembled WGS sequence"/>
</dbReference>
<dbReference type="InterPro" id="IPR000700">
    <property type="entry name" value="PAS-assoc_C"/>
</dbReference>
<dbReference type="CDD" id="cd01949">
    <property type="entry name" value="GGDEF"/>
    <property type="match status" value="1"/>
</dbReference>
<evidence type="ECO:0000259" key="3">
    <source>
        <dbReference type="PROSITE" id="PS50883"/>
    </source>
</evidence>
<gene>
    <name evidence="5" type="ORF">ACFOSB_11970</name>
</gene>
<accession>A0ABV7ZBA9</accession>
<dbReference type="InterPro" id="IPR013656">
    <property type="entry name" value="PAS_4"/>
</dbReference>
<proteinExistence type="predicted"/>
<dbReference type="InterPro" id="IPR035965">
    <property type="entry name" value="PAS-like_dom_sf"/>
</dbReference>
<dbReference type="SMART" id="SM00086">
    <property type="entry name" value="PAC"/>
    <property type="match status" value="2"/>
</dbReference>
<dbReference type="Gene3D" id="3.30.70.270">
    <property type="match status" value="1"/>
</dbReference>
<reference evidence="6" key="1">
    <citation type="journal article" date="2019" name="Int. J. Syst. Evol. Microbiol.">
        <title>The Global Catalogue of Microorganisms (GCM) 10K type strain sequencing project: providing services to taxonomists for standard genome sequencing and annotation.</title>
        <authorList>
            <consortium name="The Broad Institute Genomics Platform"/>
            <consortium name="The Broad Institute Genome Sequencing Center for Infectious Disease"/>
            <person name="Wu L."/>
            <person name="Ma J."/>
        </authorList>
    </citation>
    <scope>NUCLEOTIDE SEQUENCE [LARGE SCALE GENOMIC DNA]</scope>
    <source>
        <strain evidence="6">CCTCC AB 2017081</strain>
    </source>
</reference>
<dbReference type="NCBIfam" id="TIGR00229">
    <property type="entry name" value="sensory_box"/>
    <property type="match status" value="2"/>
</dbReference>
<dbReference type="Pfam" id="PF00990">
    <property type="entry name" value="GGDEF"/>
    <property type="match status" value="1"/>
</dbReference>
<evidence type="ECO:0000259" key="1">
    <source>
        <dbReference type="PROSITE" id="PS50112"/>
    </source>
</evidence>
<keyword evidence="6" id="KW-1185">Reference proteome</keyword>
<dbReference type="CDD" id="cd00130">
    <property type="entry name" value="PAS"/>
    <property type="match status" value="2"/>
</dbReference>
<dbReference type="PANTHER" id="PTHR44757">
    <property type="entry name" value="DIGUANYLATE CYCLASE DGCP"/>
    <property type="match status" value="1"/>
</dbReference>
<dbReference type="InterPro" id="IPR001610">
    <property type="entry name" value="PAC"/>
</dbReference>